<dbReference type="PANTHER" id="PTHR10015:SF427">
    <property type="entry name" value="HEAT SHOCK FACTOR PROTEIN"/>
    <property type="match status" value="1"/>
</dbReference>
<keyword evidence="3" id="KW-0238">DNA-binding</keyword>
<dbReference type="Gene3D" id="1.10.10.10">
    <property type="entry name" value="Winged helix-like DNA-binding domain superfamily/Winged helix DNA-binding domain"/>
    <property type="match status" value="1"/>
</dbReference>
<dbReference type="Pfam" id="PF00447">
    <property type="entry name" value="HSF_DNA-bind"/>
    <property type="match status" value="1"/>
</dbReference>
<sequence>DSIGFASKVLPQYYETSKLTSFTRQLDIYGFERVSDRRRTKQSVVTSSIIYSHQYFKRDKPDSLHLIQRISGPYSKVRTKSSILGESRDVRSTLLPLSLLPALSTSHQISQDKCESICTKDTAVDCLSCTVLKREVVTLRKTIEYYKSLIENSENNNDIPSNGEDARALDISQSLIPSFTLPVSPKEASLGVWTNSNFNEEACTVDISHTSFATSTVLSLWANSDPDVYSYTCPYPSPMEDF</sequence>
<name>A0ABR2VL86_9FUNG</name>
<dbReference type="Proteomes" id="UP001479436">
    <property type="component" value="Unassembled WGS sequence"/>
</dbReference>
<reference evidence="6 7" key="1">
    <citation type="submission" date="2023-04" db="EMBL/GenBank/DDBJ databases">
        <title>Genome of Basidiobolus ranarum AG-B5.</title>
        <authorList>
            <person name="Stajich J.E."/>
            <person name="Carter-House D."/>
            <person name="Gryganskyi A."/>
        </authorList>
    </citation>
    <scope>NUCLEOTIDE SEQUENCE [LARGE SCALE GENOMIC DNA]</scope>
    <source>
        <strain evidence="6 7">AG-B5</strain>
    </source>
</reference>
<dbReference type="PANTHER" id="PTHR10015">
    <property type="entry name" value="HEAT SHOCK TRANSCRIPTION FACTOR"/>
    <property type="match status" value="1"/>
</dbReference>
<proteinExistence type="inferred from homology"/>
<feature type="domain" description="HSF-type DNA-binding" evidence="5">
    <location>
        <begin position="4"/>
        <end position="69"/>
    </location>
</feature>
<dbReference type="InterPro" id="IPR036388">
    <property type="entry name" value="WH-like_DNA-bd_sf"/>
</dbReference>
<feature type="non-terminal residue" evidence="6">
    <location>
        <position position="1"/>
    </location>
</feature>
<dbReference type="InterPro" id="IPR036390">
    <property type="entry name" value="WH_DNA-bd_sf"/>
</dbReference>
<evidence type="ECO:0000313" key="6">
    <source>
        <dbReference type="EMBL" id="KAK9674758.1"/>
    </source>
</evidence>
<comment type="subcellular location">
    <subcellularLocation>
        <location evidence="1">Nucleus</location>
    </subcellularLocation>
</comment>
<comment type="similarity">
    <text evidence="2">Belongs to the HSF family.</text>
</comment>
<evidence type="ECO:0000256" key="2">
    <source>
        <dbReference type="ARBA" id="ARBA00006403"/>
    </source>
</evidence>
<keyword evidence="7" id="KW-1185">Reference proteome</keyword>
<evidence type="ECO:0000256" key="4">
    <source>
        <dbReference type="ARBA" id="ARBA00023242"/>
    </source>
</evidence>
<dbReference type="EMBL" id="JASJQH010010021">
    <property type="protein sequence ID" value="KAK9674758.1"/>
    <property type="molecule type" value="Genomic_DNA"/>
</dbReference>
<dbReference type="SUPFAM" id="SSF46785">
    <property type="entry name" value="Winged helix' DNA-binding domain"/>
    <property type="match status" value="1"/>
</dbReference>
<evidence type="ECO:0000256" key="1">
    <source>
        <dbReference type="ARBA" id="ARBA00004123"/>
    </source>
</evidence>
<dbReference type="InterPro" id="IPR000232">
    <property type="entry name" value="HSF_DNA-bd"/>
</dbReference>
<protein>
    <recommendedName>
        <fullName evidence="5">HSF-type DNA-binding domain-containing protein</fullName>
    </recommendedName>
</protein>
<organism evidence="6 7">
    <name type="scientific">Basidiobolus ranarum</name>
    <dbReference type="NCBI Taxonomy" id="34480"/>
    <lineage>
        <taxon>Eukaryota</taxon>
        <taxon>Fungi</taxon>
        <taxon>Fungi incertae sedis</taxon>
        <taxon>Zoopagomycota</taxon>
        <taxon>Entomophthoromycotina</taxon>
        <taxon>Basidiobolomycetes</taxon>
        <taxon>Basidiobolales</taxon>
        <taxon>Basidiobolaceae</taxon>
        <taxon>Basidiobolus</taxon>
    </lineage>
</organism>
<accession>A0ABR2VL86</accession>
<evidence type="ECO:0000259" key="5">
    <source>
        <dbReference type="Pfam" id="PF00447"/>
    </source>
</evidence>
<evidence type="ECO:0000256" key="3">
    <source>
        <dbReference type="ARBA" id="ARBA00023125"/>
    </source>
</evidence>
<keyword evidence="4" id="KW-0539">Nucleus</keyword>
<gene>
    <name evidence="6" type="ORF">K7432_016917</name>
</gene>
<evidence type="ECO:0000313" key="7">
    <source>
        <dbReference type="Proteomes" id="UP001479436"/>
    </source>
</evidence>
<comment type="caution">
    <text evidence="6">The sequence shown here is derived from an EMBL/GenBank/DDBJ whole genome shotgun (WGS) entry which is preliminary data.</text>
</comment>